<keyword evidence="8" id="KW-0675">Receptor</keyword>
<dbReference type="InterPro" id="IPR028082">
    <property type="entry name" value="Peripla_BP_I"/>
</dbReference>
<keyword evidence="7 11" id="KW-0472">Membrane</keyword>
<keyword evidence="4" id="KW-0732">Signal</keyword>
<accession>A7S0D3</accession>
<dbReference type="HOGENOM" id="CLU_005389_0_0_1"/>
<protein>
    <recommendedName>
        <fullName evidence="12">G-protein coupled receptors family 3 profile domain-containing protein</fullName>
    </recommendedName>
</protein>
<dbReference type="CDD" id="cd13953">
    <property type="entry name" value="7tm_classC_mGluR-like"/>
    <property type="match status" value="1"/>
</dbReference>
<dbReference type="InterPro" id="IPR000337">
    <property type="entry name" value="GPCR_3"/>
</dbReference>
<dbReference type="SUPFAM" id="SSF53822">
    <property type="entry name" value="Periplasmic binding protein-like I"/>
    <property type="match status" value="1"/>
</dbReference>
<dbReference type="Pfam" id="PF07562">
    <property type="entry name" value="NCD3G"/>
    <property type="match status" value="1"/>
</dbReference>
<dbReference type="GO" id="GO:0051966">
    <property type="term" value="P:regulation of synaptic transmission, glutamatergic"/>
    <property type="evidence" value="ECO:0000318"/>
    <property type="project" value="GO_Central"/>
</dbReference>
<dbReference type="FunFam" id="2.10.50.30:FF:000004">
    <property type="entry name" value="Taste receptor type 1 member 3-like protein"/>
    <property type="match status" value="1"/>
</dbReference>
<keyword evidence="3 11" id="KW-0812">Transmembrane</keyword>
<dbReference type="OrthoDB" id="5984008at2759"/>
<keyword evidence="14" id="KW-1185">Reference proteome</keyword>
<dbReference type="InterPro" id="IPR001828">
    <property type="entry name" value="ANF_lig-bd_rcpt"/>
</dbReference>
<feature type="transmembrane region" description="Helical" evidence="11">
    <location>
        <begin position="608"/>
        <end position="632"/>
    </location>
</feature>
<dbReference type="PANTHER" id="PTHR24060">
    <property type="entry name" value="METABOTROPIC GLUTAMATE RECEPTOR"/>
    <property type="match status" value="1"/>
</dbReference>
<dbReference type="PhylomeDB" id="A7S0D3"/>
<dbReference type="GO" id="GO:0007216">
    <property type="term" value="P:G protein-coupled glutamate receptor signaling pathway"/>
    <property type="evidence" value="ECO:0000318"/>
    <property type="project" value="GO_Central"/>
</dbReference>
<feature type="transmembrane region" description="Helical" evidence="11">
    <location>
        <begin position="763"/>
        <end position="785"/>
    </location>
</feature>
<evidence type="ECO:0000256" key="7">
    <source>
        <dbReference type="ARBA" id="ARBA00023136"/>
    </source>
</evidence>
<feature type="transmembrane region" description="Helical" evidence="11">
    <location>
        <begin position="718"/>
        <end position="737"/>
    </location>
</feature>
<dbReference type="InterPro" id="IPR050726">
    <property type="entry name" value="mGluR"/>
</dbReference>
<dbReference type="AlphaFoldDB" id="A7S0D3"/>
<evidence type="ECO:0000256" key="11">
    <source>
        <dbReference type="SAM" id="Phobius"/>
    </source>
</evidence>
<feature type="non-terminal residue" evidence="13">
    <location>
        <position position="864"/>
    </location>
</feature>
<evidence type="ECO:0000256" key="1">
    <source>
        <dbReference type="ARBA" id="ARBA00004651"/>
    </source>
</evidence>
<evidence type="ECO:0000256" key="4">
    <source>
        <dbReference type="ARBA" id="ARBA00022729"/>
    </source>
</evidence>
<evidence type="ECO:0000256" key="6">
    <source>
        <dbReference type="ARBA" id="ARBA00023040"/>
    </source>
</evidence>
<evidence type="ECO:0000256" key="3">
    <source>
        <dbReference type="ARBA" id="ARBA00022692"/>
    </source>
</evidence>
<keyword evidence="5 11" id="KW-1133">Transmembrane helix</keyword>
<evidence type="ECO:0000256" key="2">
    <source>
        <dbReference type="ARBA" id="ARBA00022475"/>
    </source>
</evidence>
<gene>
    <name evidence="13" type="ORF">NEMVEDRAFT_v1g99689</name>
</gene>
<dbReference type="PROSITE" id="PS50259">
    <property type="entry name" value="G_PROTEIN_RECEP_F3_4"/>
    <property type="match status" value="1"/>
</dbReference>
<dbReference type="KEGG" id="nve:5514719"/>
<evidence type="ECO:0000256" key="5">
    <source>
        <dbReference type="ARBA" id="ARBA00022989"/>
    </source>
</evidence>
<evidence type="ECO:0000256" key="9">
    <source>
        <dbReference type="ARBA" id="ARBA00023180"/>
    </source>
</evidence>
<dbReference type="Proteomes" id="UP000001593">
    <property type="component" value="Unassembled WGS sequence"/>
</dbReference>
<keyword evidence="9" id="KW-0325">Glycoprotein</keyword>
<evidence type="ECO:0000256" key="10">
    <source>
        <dbReference type="ARBA" id="ARBA00023224"/>
    </source>
</evidence>
<feature type="domain" description="G-protein coupled receptors family 3 profile" evidence="12">
    <location>
        <begin position="606"/>
        <end position="864"/>
    </location>
</feature>
<feature type="non-terminal residue" evidence="13">
    <location>
        <position position="1"/>
    </location>
</feature>
<dbReference type="eggNOG" id="KOG1056">
    <property type="taxonomic scope" value="Eukaryota"/>
</dbReference>
<keyword evidence="2" id="KW-1003">Cell membrane</keyword>
<dbReference type="Gene3D" id="2.10.50.30">
    <property type="entry name" value="GPCR, family 3, nine cysteines domain"/>
    <property type="match status" value="1"/>
</dbReference>
<dbReference type="InterPro" id="IPR038550">
    <property type="entry name" value="GPCR_3_9-Cys_sf"/>
</dbReference>
<name>A7S0D3_NEMVE</name>
<organism evidence="13 14">
    <name type="scientific">Nematostella vectensis</name>
    <name type="common">Starlet sea anemone</name>
    <dbReference type="NCBI Taxonomy" id="45351"/>
    <lineage>
        <taxon>Eukaryota</taxon>
        <taxon>Metazoa</taxon>
        <taxon>Cnidaria</taxon>
        <taxon>Anthozoa</taxon>
        <taxon>Hexacorallia</taxon>
        <taxon>Actiniaria</taxon>
        <taxon>Edwardsiidae</taxon>
        <taxon>Nematostella</taxon>
    </lineage>
</organism>
<feature type="transmembrane region" description="Helical" evidence="11">
    <location>
        <begin position="823"/>
        <end position="844"/>
    </location>
</feature>
<evidence type="ECO:0000256" key="8">
    <source>
        <dbReference type="ARBA" id="ARBA00023170"/>
    </source>
</evidence>
<evidence type="ECO:0000313" key="13">
    <source>
        <dbReference type="EMBL" id="EDO42815.1"/>
    </source>
</evidence>
<sequence length="864" mass="95977">SVHKPKRMSNLDADFIIGGLFPVHVQEKNNVRCDEKLSAWFYYMETAMGNKVCYKMNVFGLMWVEATLFAIAEINNRKDILPNITLGFDIRDSANDVHNALNASLDFVLPLSDPTTNKNTSKSSHGDTCICLSKNSIMTRRVSAVIGGAGSTISKAVNNVLSMNNIPQISYSSTSPALSDKTFFPSFLRTIPPDYIQAEVMADLVAYYGWSYVSVVATDEDYGRLGIEAFKQEVKSRNVCISVDELFHPNNNLPETKASIKSIVTKLKNDKKATVVVLFCESPNALAVLEEAEQQGLHGKTWIGAEAWGDKSTVLDFKNSTVGGMLGVLPWKGRIETFEEHMAKLTPLNSNHNPWFREFWEGNFGCVFDDLSSPTHISKSENFSRRGVVFSKGEKVKCSNYEGTPSGEAIQLNKAPNVMDSVYAIGWALHSMLNCTPGGPSKPGTCSKRDHTFTPSDLLEEIKKTSFTGKLGYPVQFDKHGDTKGNYLIKSLQPDHTSPHGHSFVTIGYWSWTTRQLQLSKNNITWNNGSRHTPFSRCSAPCAKGEYPVQGSVPCCWTCVKCPRGSIKNSTGTGGCVPCDKGYTSDAGNSECLKLPEIYLQLEGTMSVVVLTCSSVGIILTAVVFVVFIRYGGTAVVKASAREFSFMMLLMIVFMFLLTILYIGRPTQTMCKARPFCFAFIMTFWTSLMLTKTNRLLLIFKNKKVAVGEVALGIRCQLILALFLTLISMATTLAWVMSFPPNVTLHYFDTHVTVDCGGESHTLLILLLGYTAVLAAITTFLSYKARHLPENFNESRYIGFSMFTFCVIWCCFIPLFLTTDPAMKYTCLCLALCVTGLVTLVCMFSNRLRIILFHPERNRTEIVR</sequence>
<dbReference type="InParanoid" id="A7S0D3"/>
<proteinExistence type="predicted"/>
<comment type="subcellular location">
    <subcellularLocation>
        <location evidence="1">Cell membrane</location>
        <topology evidence="1">Multi-pass membrane protein</topology>
    </subcellularLocation>
</comment>
<dbReference type="EMBL" id="DS469560">
    <property type="protein sequence ID" value="EDO42815.1"/>
    <property type="molecule type" value="Genomic_DNA"/>
</dbReference>
<keyword evidence="10" id="KW-0807">Transducer</keyword>
<evidence type="ECO:0000313" key="14">
    <source>
        <dbReference type="Proteomes" id="UP000001593"/>
    </source>
</evidence>
<dbReference type="InterPro" id="IPR000068">
    <property type="entry name" value="GPCR_3_Ca_sens_rcpt-rel"/>
</dbReference>
<dbReference type="GO" id="GO:0005886">
    <property type="term" value="C:plasma membrane"/>
    <property type="evidence" value="ECO:0000318"/>
    <property type="project" value="GO_Central"/>
</dbReference>
<dbReference type="PRINTS" id="PR00592">
    <property type="entry name" value="CASENSINGR"/>
</dbReference>
<feature type="transmembrane region" description="Helical" evidence="11">
    <location>
        <begin position="644"/>
        <end position="664"/>
    </location>
</feature>
<feature type="transmembrane region" description="Helical" evidence="11">
    <location>
        <begin position="676"/>
        <end position="697"/>
    </location>
</feature>
<feature type="transmembrane region" description="Helical" evidence="11">
    <location>
        <begin position="797"/>
        <end position="817"/>
    </location>
</feature>
<dbReference type="GO" id="GO:0001640">
    <property type="term" value="F:adenylate cyclase inhibiting G protein-coupled glutamate receptor activity"/>
    <property type="evidence" value="ECO:0000318"/>
    <property type="project" value="GO_Central"/>
</dbReference>
<dbReference type="InterPro" id="IPR017978">
    <property type="entry name" value="GPCR_3_C"/>
</dbReference>
<evidence type="ECO:0000259" key="12">
    <source>
        <dbReference type="PROSITE" id="PS50259"/>
    </source>
</evidence>
<reference evidence="13 14" key="1">
    <citation type="journal article" date="2007" name="Science">
        <title>Sea anemone genome reveals ancestral eumetazoan gene repertoire and genomic organization.</title>
        <authorList>
            <person name="Putnam N.H."/>
            <person name="Srivastava M."/>
            <person name="Hellsten U."/>
            <person name="Dirks B."/>
            <person name="Chapman J."/>
            <person name="Salamov A."/>
            <person name="Terry A."/>
            <person name="Shapiro H."/>
            <person name="Lindquist E."/>
            <person name="Kapitonov V.V."/>
            <person name="Jurka J."/>
            <person name="Genikhovich G."/>
            <person name="Grigoriev I.V."/>
            <person name="Lucas S.M."/>
            <person name="Steele R.E."/>
            <person name="Finnerty J.R."/>
            <person name="Technau U."/>
            <person name="Martindale M.Q."/>
            <person name="Rokhsar D.S."/>
        </authorList>
    </citation>
    <scope>NUCLEOTIDE SEQUENCE [LARGE SCALE GENOMIC DNA]</scope>
    <source>
        <strain evidence="14">CH2 X CH6</strain>
    </source>
</reference>
<dbReference type="OMA" id="PNDNNPI"/>
<keyword evidence="6" id="KW-0297">G-protein coupled receptor</keyword>
<dbReference type="PRINTS" id="PR00248">
    <property type="entry name" value="GPCRMGR"/>
</dbReference>
<dbReference type="InterPro" id="IPR011500">
    <property type="entry name" value="GPCR_3_9-Cys_dom"/>
</dbReference>
<dbReference type="FunFam" id="3.40.50.2300:FF:000253">
    <property type="entry name" value="Extracellular calcium-sensing receptor"/>
    <property type="match status" value="1"/>
</dbReference>
<dbReference type="Pfam" id="PF01094">
    <property type="entry name" value="ANF_receptor"/>
    <property type="match status" value="1"/>
</dbReference>
<dbReference type="Gene3D" id="3.40.50.2300">
    <property type="match status" value="2"/>
</dbReference>
<dbReference type="Pfam" id="PF00003">
    <property type="entry name" value="7tm_3"/>
    <property type="match status" value="1"/>
</dbReference>
<dbReference type="STRING" id="45351.A7S0D3"/>